<proteinExistence type="predicted"/>
<dbReference type="PRINTS" id="PR00040">
    <property type="entry name" value="HTHMERR"/>
</dbReference>
<sequence>MAVETIGGKTMTIDVKTNELDERFLTISKFAQAVGTTRRTLLFYDEKGVFKPAKTTANGYRYYSYGQIYRINFILGLRSLGLSVDEIKSYLADNNSQTLNKELGKLKQRVEDQIAKLRQVLEVLDQKEANNIQLTDVDFYTVKRCYLPPRDFWVSDFKVNCSEKEIAQAYSDFYQRLGAGTMVTNRLSGFLTDLPQAQPNKYADAGFRIIKEKSQLAQVKLPVMTQADGDFLITKVQNTGEGIEKGLAKIRQFAQTNNLQIGDDLWQFNTGVDITRLGLTKNSILAYRIN</sequence>
<organism evidence="7 8">
    <name type="scientific">Limosilactobacillus secaliphilus</name>
    <dbReference type="NCBI Taxonomy" id="396268"/>
    <lineage>
        <taxon>Bacteria</taxon>
        <taxon>Bacillati</taxon>
        <taxon>Bacillota</taxon>
        <taxon>Bacilli</taxon>
        <taxon>Lactobacillales</taxon>
        <taxon>Lactobacillaceae</taxon>
        <taxon>Limosilactobacillus</taxon>
    </lineage>
</organism>
<evidence type="ECO:0000259" key="6">
    <source>
        <dbReference type="PROSITE" id="PS50937"/>
    </source>
</evidence>
<dbReference type="PROSITE" id="PS50937">
    <property type="entry name" value="HTH_MERR_2"/>
    <property type="match status" value="1"/>
</dbReference>
<protein>
    <submittedName>
        <fullName evidence="7">Regulatory protein</fullName>
    </submittedName>
</protein>
<gene>
    <name evidence="7" type="ORF">IV45_GL001461</name>
</gene>
<feature type="coiled-coil region" evidence="5">
    <location>
        <begin position="96"/>
        <end position="130"/>
    </location>
</feature>
<feature type="domain" description="HTH merR-type" evidence="6">
    <location>
        <begin position="24"/>
        <end position="93"/>
    </location>
</feature>
<dbReference type="PANTHER" id="PTHR30204:SF69">
    <property type="entry name" value="MERR-FAMILY TRANSCRIPTIONAL REGULATOR"/>
    <property type="match status" value="1"/>
</dbReference>
<evidence type="ECO:0000256" key="3">
    <source>
        <dbReference type="ARBA" id="ARBA00023125"/>
    </source>
</evidence>
<evidence type="ECO:0000256" key="1">
    <source>
        <dbReference type="ARBA" id="ARBA00022491"/>
    </source>
</evidence>
<evidence type="ECO:0000256" key="5">
    <source>
        <dbReference type="SAM" id="Coils"/>
    </source>
</evidence>
<keyword evidence="8" id="KW-1185">Reference proteome</keyword>
<dbReference type="PATRIC" id="fig|396268.3.peg.1482"/>
<dbReference type="GO" id="GO:0003700">
    <property type="term" value="F:DNA-binding transcription factor activity"/>
    <property type="evidence" value="ECO:0007669"/>
    <property type="project" value="InterPro"/>
</dbReference>
<dbReference type="EMBL" id="JQBW01000005">
    <property type="protein sequence ID" value="KRN59312.1"/>
    <property type="molecule type" value="Genomic_DNA"/>
</dbReference>
<reference evidence="7 8" key="1">
    <citation type="journal article" date="2015" name="Genome Announc.">
        <title>Expanding the biotechnology potential of lactobacilli through comparative genomics of 213 strains and associated genera.</title>
        <authorList>
            <person name="Sun Z."/>
            <person name="Harris H.M."/>
            <person name="McCann A."/>
            <person name="Guo C."/>
            <person name="Argimon S."/>
            <person name="Zhang W."/>
            <person name="Yang X."/>
            <person name="Jeffery I.B."/>
            <person name="Cooney J.C."/>
            <person name="Kagawa T.F."/>
            <person name="Liu W."/>
            <person name="Song Y."/>
            <person name="Salvetti E."/>
            <person name="Wrobel A."/>
            <person name="Rasinkangas P."/>
            <person name="Parkhill J."/>
            <person name="Rea M.C."/>
            <person name="O'Sullivan O."/>
            <person name="Ritari J."/>
            <person name="Douillard F.P."/>
            <person name="Paul Ross R."/>
            <person name="Yang R."/>
            <person name="Briner A.E."/>
            <person name="Felis G.E."/>
            <person name="de Vos W.M."/>
            <person name="Barrangou R."/>
            <person name="Klaenhammer T.R."/>
            <person name="Caufield P.W."/>
            <person name="Cui Y."/>
            <person name="Zhang H."/>
            <person name="O'Toole P.W."/>
        </authorList>
    </citation>
    <scope>NUCLEOTIDE SEQUENCE [LARGE SCALE GENOMIC DNA]</scope>
    <source>
        <strain evidence="7 8">DSM 17896</strain>
    </source>
</reference>
<keyword evidence="5" id="KW-0175">Coiled coil</keyword>
<keyword evidence="4" id="KW-0804">Transcription</keyword>
<evidence type="ECO:0000256" key="2">
    <source>
        <dbReference type="ARBA" id="ARBA00023015"/>
    </source>
</evidence>
<dbReference type="Gene3D" id="1.10.1660.10">
    <property type="match status" value="1"/>
</dbReference>
<keyword evidence="3" id="KW-0238">DNA-binding</keyword>
<dbReference type="PANTHER" id="PTHR30204">
    <property type="entry name" value="REDOX-CYCLING DRUG-SENSING TRANSCRIPTIONAL ACTIVATOR SOXR"/>
    <property type="match status" value="1"/>
</dbReference>
<dbReference type="InterPro" id="IPR009061">
    <property type="entry name" value="DNA-bd_dom_put_sf"/>
</dbReference>
<keyword evidence="2" id="KW-0805">Transcription regulation</keyword>
<dbReference type="SUPFAM" id="SSF46955">
    <property type="entry name" value="Putative DNA-binding domain"/>
    <property type="match status" value="1"/>
</dbReference>
<dbReference type="SMART" id="SM00422">
    <property type="entry name" value="HTH_MERR"/>
    <property type="match status" value="1"/>
</dbReference>
<evidence type="ECO:0000256" key="4">
    <source>
        <dbReference type="ARBA" id="ARBA00023163"/>
    </source>
</evidence>
<name>A0A0R2I2A7_9LACO</name>
<dbReference type="Pfam" id="PF13411">
    <property type="entry name" value="MerR_1"/>
    <property type="match status" value="1"/>
</dbReference>
<evidence type="ECO:0000313" key="8">
    <source>
        <dbReference type="Proteomes" id="UP000050934"/>
    </source>
</evidence>
<dbReference type="GO" id="GO:0003677">
    <property type="term" value="F:DNA binding"/>
    <property type="evidence" value="ECO:0007669"/>
    <property type="project" value="UniProtKB-KW"/>
</dbReference>
<evidence type="ECO:0000313" key="7">
    <source>
        <dbReference type="EMBL" id="KRN59312.1"/>
    </source>
</evidence>
<keyword evidence="1" id="KW-0678">Repressor</keyword>
<dbReference type="InterPro" id="IPR047057">
    <property type="entry name" value="MerR_fam"/>
</dbReference>
<dbReference type="InterPro" id="IPR000551">
    <property type="entry name" value="MerR-type_HTH_dom"/>
</dbReference>
<accession>A0A0R2I2A7</accession>
<comment type="caution">
    <text evidence="7">The sequence shown here is derived from an EMBL/GenBank/DDBJ whole genome shotgun (WGS) entry which is preliminary data.</text>
</comment>
<dbReference type="Proteomes" id="UP000050934">
    <property type="component" value="Unassembled WGS sequence"/>
</dbReference>
<dbReference type="AlphaFoldDB" id="A0A0R2I2A7"/>
<dbReference type="STRING" id="396268.IV45_GL001461"/>